<evidence type="ECO:0000313" key="2">
    <source>
        <dbReference type="EMBL" id="SFV70987.1"/>
    </source>
</evidence>
<proteinExistence type="predicted"/>
<accession>A0A1W1CZ77</accession>
<gene>
    <name evidence="2" type="ORF">MNB_SV-13-958</name>
</gene>
<dbReference type="EMBL" id="FPHM01000187">
    <property type="protein sequence ID" value="SFV70987.1"/>
    <property type="molecule type" value="Genomic_DNA"/>
</dbReference>
<keyword evidence="1" id="KW-0175">Coiled coil</keyword>
<protein>
    <submittedName>
        <fullName evidence="2">Uncharacterized protein</fullName>
    </submittedName>
</protein>
<organism evidence="2">
    <name type="scientific">hydrothermal vent metagenome</name>
    <dbReference type="NCBI Taxonomy" id="652676"/>
    <lineage>
        <taxon>unclassified sequences</taxon>
        <taxon>metagenomes</taxon>
        <taxon>ecological metagenomes</taxon>
    </lineage>
</organism>
<reference evidence="2" key="1">
    <citation type="submission" date="2016-10" db="EMBL/GenBank/DDBJ databases">
        <authorList>
            <person name="de Groot N.N."/>
        </authorList>
    </citation>
    <scope>NUCLEOTIDE SEQUENCE</scope>
</reference>
<dbReference type="AlphaFoldDB" id="A0A1W1CZ77"/>
<sequence>MENKNIVELLDQSVSKILEQYKTLKTQKSLQEEEIQALKQHIEEKNQSIEILKEENAMKDLEIEEIISKVENILK</sequence>
<name>A0A1W1CZ77_9ZZZZ</name>
<evidence type="ECO:0000256" key="1">
    <source>
        <dbReference type="SAM" id="Coils"/>
    </source>
</evidence>
<feature type="coiled-coil region" evidence="1">
    <location>
        <begin position="21"/>
        <end position="64"/>
    </location>
</feature>